<dbReference type="EMBL" id="JACOGF010000008">
    <property type="protein sequence ID" value="MBC3919105.1"/>
    <property type="molecule type" value="Genomic_DNA"/>
</dbReference>
<organism evidence="2 3">
    <name type="scientific">Undibacterium hunanense</name>
    <dbReference type="NCBI Taxonomy" id="2762292"/>
    <lineage>
        <taxon>Bacteria</taxon>
        <taxon>Pseudomonadati</taxon>
        <taxon>Pseudomonadota</taxon>
        <taxon>Betaproteobacteria</taxon>
        <taxon>Burkholderiales</taxon>
        <taxon>Oxalobacteraceae</taxon>
        <taxon>Undibacterium</taxon>
    </lineage>
</organism>
<feature type="transmembrane region" description="Helical" evidence="1">
    <location>
        <begin position="128"/>
        <end position="149"/>
    </location>
</feature>
<dbReference type="Proteomes" id="UP000650424">
    <property type="component" value="Unassembled WGS sequence"/>
</dbReference>
<proteinExistence type="predicted"/>
<dbReference type="RefSeq" id="WP_186948370.1">
    <property type="nucleotide sequence ID" value="NZ_JACOGF010000008.1"/>
</dbReference>
<keyword evidence="3" id="KW-1185">Reference proteome</keyword>
<feature type="transmembrane region" description="Helical" evidence="1">
    <location>
        <begin position="64"/>
        <end position="84"/>
    </location>
</feature>
<reference evidence="2 3" key="1">
    <citation type="submission" date="2020-08" db="EMBL/GenBank/DDBJ databases">
        <title>Novel species isolated from subtropical streams in China.</title>
        <authorList>
            <person name="Lu H."/>
        </authorList>
    </citation>
    <scope>NUCLEOTIDE SEQUENCE [LARGE SCALE GENOMIC DNA]</scope>
    <source>
        <strain evidence="2 3">CY18W</strain>
    </source>
</reference>
<gene>
    <name evidence="2" type="ORF">H8L32_16560</name>
</gene>
<evidence type="ECO:0000313" key="3">
    <source>
        <dbReference type="Proteomes" id="UP000650424"/>
    </source>
</evidence>
<name>A0ABR6ZTB6_9BURK</name>
<keyword evidence="1" id="KW-0812">Transmembrane</keyword>
<sequence length="156" mass="17647">MFNINGITRLIKRKKNVNVKNKIETSLFRLPIAFLIAPAVPIIFIYVVMVSLKLQYEADSMAESLGIFAYFFTFFIGAPVYFILHRYKFFSLKAYLTFGALIGGTSYVLVIAFILSKVQYPFLVFKNTIGLSLLAIGCSTIASFSFWLIGIRPSKK</sequence>
<keyword evidence="1" id="KW-1133">Transmembrane helix</keyword>
<accession>A0ABR6ZTB6</accession>
<keyword evidence="1" id="KW-0472">Membrane</keyword>
<feature type="transmembrane region" description="Helical" evidence="1">
    <location>
        <begin position="96"/>
        <end position="116"/>
    </location>
</feature>
<feature type="transmembrane region" description="Helical" evidence="1">
    <location>
        <begin position="30"/>
        <end position="52"/>
    </location>
</feature>
<evidence type="ECO:0000256" key="1">
    <source>
        <dbReference type="SAM" id="Phobius"/>
    </source>
</evidence>
<protein>
    <submittedName>
        <fullName evidence="2">Uncharacterized protein</fullName>
    </submittedName>
</protein>
<comment type="caution">
    <text evidence="2">The sequence shown here is derived from an EMBL/GenBank/DDBJ whole genome shotgun (WGS) entry which is preliminary data.</text>
</comment>
<evidence type="ECO:0000313" key="2">
    <source>
        <dbReference type="EMBL" id="MBC3919105.1"/>
    </source>
</evidence>